<dbReference type="GO" id="GO:0016020">
    <property type="term" value="C:membrane"/>
    <property type="evidence" value="ECO:0007669"/>
    <property type="project" value="UniProtKB-SubCell"/>
</dbReference>
<keyword evidence="4 5" id="KW-0472">Membrane</keyword>
<dbReference type="RefSeq" id="WP_183477494.1">
    <property type="nucleotide sequence ID" value="NZ_JACIFO010000005.1"/>
</dbReference>
<feature type="transmembrane region" description="Helical" evidence="5">
    <location>
        <begin position="57"/>
        <end position="74"/>
    </location>
</feature>
<evidence type="ECO:0000256" key="1">
    <source>
        <dbReference type="ARBA" id="ARBA00004141"/>
    </source>
</evidence>
<feature type="transmembrane region" description="Helical" evidence="5">
    <location>
        <begin position="109"/>
        <end position="130"/>
    </location>
</feature>
<evidence type="ECO:0000256" key="4">
    <source>
        <dbReference type="ARBA" id="ARBA00023136"/>
    </source>
</evidence>
<evidence type="ECO:0000259" key="6">
    <source>
        <dbReference type="Pfam" id="PF06271"/>
    </source>
</evidence>
<evidence type="ECO:0000313" key="8">
    <source>
        <dbReference type="Proteomes" id="UP000553034"/>
    </source>
</evidence>
<keyword evidence="8" id="KW-1185">Reference proteome</keyword>
<evidence type="ECO:0000313" key="7">
    <source>
        <dbReference type="EMBL" id="MBB4119138.1"/>
    </source>
</evidence>
<proteinExistence type="predicted"/>
<organism evidence="7 8">
    <name type="scientific">Mesonia hippocampi</name>
    <dbReference type="NCBI Taxonomy" id="1628250"/>
    <lineage>
        <taxon>Bacteria</taxon>
        <taxon>Pseudomonadati</taxon>
        <taxon>Bacteroidota</taxon>
        <taxon>Flavobacteriia</taxon>
        <taxon>Flavobacteriales</taxon>
        <taxon>Flavobacteriaceae</taxon>
        <taxon>Mesonia</taxon>
    </lineage>
</organism>
<dbReference type="PANTHER" id="PTHR38480">
    <property type="entry name" value="SLR0254 PROTEIN"/>
    <property type="match status" value="1"/>
</dbReference>
<dbReference type="Proteomes" id="UP000553034">
    <property type="component" value="Unassembled WGS sequence"/>
</dbReference>
<feature type="domain" description="RDD" evidence="6">
    <location>
        <begin position="18"/>
        <end position="142"/>
    </location>
</feature>
<dbReference type="EMBL" id="JACIFO010000005">
    <property type="protein sequence ID" value="MBB4119138.1"/>
    <property type="molecule type" value="Genomic_DNA"/>
</dbReference>
<evidence type="ECO:0000256" key="2">
    <source>
        <dbReference type="ARBA" id="ARBA00022692"/>
    </source>
</evidence>
<comment type="caution">
    <text evidence="7">The sequence shown here is derived from an EMBL/GenBank/DDBJ whole genome shotgun (WGS) entry which is preliminary data.</text>
</comment>
<evidence type="ECO:0000256" key="5">
    <source>
        <dbReference type="SAM" id="Phobius"/>
    </source>
</evidence>
<keyword evidence="3 5" id="KW-1133">Transmembrane helix</keyword>
<sequence>MNNFQIETAQNVSISQNVAGLGSRILAYVIDTLVIVAYVILCVLGIDSLSLTMADQWVYMLIIGLPPFLYYLLLETFWDGKTLGKAALKIKVIKIDGTQARFSDYLIRWLFRIVDISISSGMIALFSIAVSGKGQRLGDIAARTAVISEKQYTSLKDVILIELEKNYQPVYPQVTVFTDKDIRTIKKLYTKAVTRKNLDQELLEKLSLKMQNIMQIELDKATNKQQFITTVLKDYNHYTQEF</sequence>
<evidence type="ECO:0000256" key="3">
    <source>
        <dbReference type="ARBA" id="ARBA00022989"/>
    </source>
</evidence>
<accession>A0A840ELZ3</accession>
<dbReference type="AlphaFoldDB" id="A0A840ELZ3"/>
<comment type="subcellular location">
    <subcellularLocation>
        <location evidence="1">Membrane</location>
        <topology evidence="1">Multi-pass membrane protein</topology>
    </subcellularLocation>
</comment>
<dbReference type="InterPro" id="IPR010432">
    <property type="entry name" value="RDD"/>
</dbReference>
<dbReference type="Pfam" id="PF06271">
    <property type="entry name" value="RDD"/>
    <property type="match status" value="1"/>
</dbReference>
<keyword evidence="2 5" id="KW-0812">Transmembrane</keyword>
<reference evidence="7 8" key="1">
    <citation type="submission" date="2020-08" db="EMBL/GenBank/DDBJ databases">
        <title>Genomic Encyclopedia of Type Strains, Phase IV (KMG-IV): sequencing the most valuable type-strain genomes for metagenomic binning, comparative biology and taxonomic classification.</title>
        <authorList>
            <person name="Goeker M."/>
        </authorList>
    </citation>
    <scope>NUCLEOTIDE SEQUENCE [LARGE SCALE GENOMIC DNA]</scope>
    <source>
        <strain evidence="7 8">DSM 29568</strain>
    </source>
</reference>
<protein>
    <submittedName>
        <fullName evidence="7">Putative RDD family membrane protein YckC</fullName>
    </submittedName>
</protein>
<name>A0A840ELZ3_9FLAO</name>
<dbReference type="PANTHER" id="PTHR38480:SF1">
    <property type="entry name" value="SLR0254 PROTEIN"/>
    <property type="match status" value="1"/>
</dbReference>
<feature type="transmembrane region" description="Helical" evidence="5">
    <location>
        <begin position="25"/>
        <end position="45"/>
    </location>
</feature>
<gene>
    <name evidence="7" type="ORF">GGR32_001434</name>
</gene>